<accession>A0ABN2QTE6</accession>
<dbReference type="Gene3D" id="3.40.630.190">
    <property type="entry name" value="LCP protein"/>
    <property type="match status" value="1"/>
</dbReference>
<keyword evidence="6" id="KW-1185">Reference proteome</keyword>
<name>A0ABN2QTE6_9PSEU</name>
<evidence type="ECO:0000256" key="1">
    <source>
        <dbReference type="ARBA" id="ARBA00006068"/>
    </source>
</evidence>
<dbReference type="InterPro" id="IPR027381">
    <property type="entry name" value="LytR/CpsA/Psr_C"/>
</dbReference>
<gene>
    <name evidence="5" type="ORF">GCM10009754_29910</name>
</gene>
<feature type="compositionally biased region" description="Pro residues" evidence="2">
    <location>
        <begin position="466"/>
        <end position="481"/>
    </location>
</feature>
<evidence type="ECO:0000313" key="5">
    <source>
        <dbReference type="EMBL" id="GAA1957750.1"/>
    </source>
</evidence>
<dbReference type="Pfam" id="PF03816">
    <property type="entry name" value="LytR_cpsA_psr"/>
    <property type="match status" value="1"/>
</dbReference>
<dbReference type="PANTHER" id="PTHR33392:SF6">
    <property type="entry name" value="POLYISOPRENYL-TEICHOIC ACID--PEPTIDOGLYCAN TEICHOIC ACID TRANSFERASE TAGU"/>
    <property type="match status" value="1"/>
</dbReference>
<evidence type="ECO:0000259" key="4">
    <source>
        <dbReference type="Pfam" id="PF13399"/>
    </source>
</evidence>
<feature type="domain" description="Cell envelope-related transcriptional attenuator" evidence="3">
    <location>
        <begin position="102"/>
        <end position="273"/>
    </location>
</feature>
<sequence length="497" mass="51290">MHRQPNSPPARRRARTAGRVAVGLVSLLVLTATGIASTMMTSLLTGLHTSDALDAGGPKSADGALNILLIGLDSRKDQDGNQLPKEILDQLHAGNGTEGGYNTNTLILIHLPAGGGRASAVSIPRDDYVAVKGIPGYTRAKIKEAYGLAKYFAEQGLAKQGITGAELETKGREAGRKETLDTVRDFLDLPIDRFAEVNLAGFYDLATALGGVEVCLNHPVHDDYSGADFPAGHQTLDGSQALSFVRQRHGLDNGDLDRTHRQQAFLASATHKLRDAGTFTDLGKLQDLIDTARKDVVVSAGWDVLSFAQQAQSLTGGNLEFSTLPVEGFEKVNGQEVNKVDVAKVRAAARTAFGLTPPAPPIPEVRASSTIDVRNTTGRTGLAADVAQALAPFGFRTGDVRNLAAGTSSIAYGPGAKDDAGTAASLLGGLPVGQDSHLPRGRVQITLGTGFTLPAALGPHGADTPPGAPAGSPAPPSPPSAGAPGGTVDGGGIPCVN</sequence>
<dbReference type="InterPro" id="IPR050922">
    <property type="entry name" value="LytR/CpsA/Psr_CW_biosynth"/>
</dbReference>
<feature type="domain" description="LytR/CpsA/Psr regulator C-terminal" evidence="4">
    <location>
        <begin position="370"/>
        <end position="451"/>
    </location>
</feature>
<comment type="caution">
    <text evidence="5">The sequence shown here is derived from an EMBL/GenBank/DDBJ whole genome shotgun (WGS) entry which is preliminary data.</text>
</comment>
<evidence type="ECO:0000313" key="6">
    <source>
        <dbReference type="Proteomes" id="UP001501116"/>
    </source>
</evidence>
<dbReference type="RefSeq" id="WP_344417996.1">
    <property type="nucleotide sequence ID" value="NZ_BAAANN010000010.1"/>
</dbReference>
<evidence type="ECO:0000256" key="2">
    <source>
        <dbReference type="SAM" id="MobiDB-lite"/>
    </source>
</evidence>
<dbReference type="InterPro" id="IPR004474">
    <property type="entry name" value="LytR_CpsA_psr"/>
</dbReference>
<proteinExistence type="inferred from homology"/>
<dbReference type="Gene3D" id="3.30.70.2390">
    <property type="match status" value="1"/>
</dbReference>
<dbReference type="Pfam" id="PF13399">
    <property type="entry name" value="LytR_C"/>
    <property type="match status" value="1"/>
</dbReference>
<feature type="compositionally biased region" description="Gly residues" evidence="2">
    <location>
        <begin position="483"/>
        <end position="497"/>
    </location>
</feature>
<dbReference type="EMBL" id="BAAANN010000010">
    <property type="protein sequence ID" value="GAA1957750.1"/>
    <property type="molecule type" value="Genomic_DNA"/>
</dbReference>
<reference evidence="5 6" key="1">
    <citation type="journal article" date="2019" name="Int. J. Syst. Evol. Microbiol.">
        <title>The Global Catalogue of Microorganisms (GCM) 10K type strain sequencing project: providing services to taxonomists for standard genome sequencing and annotation.</title>
        <authorList>
            <consortium name="The Broad Institute Genomics Platform"/>
            <consortium name="The Broad Institute Genome Sequencing Center for Infectious Disease"/>
            <person name="Wu L."/>
            <person name="Ma J."/>
        </authorList>
    </citation>
    <scope>NUCLEOTIDE SEQUENCE [LARGE SCALE GENOMIC DNA]</scope>
    <source>
        <strain evidence="5 6">JCM 14545</strain>
    </source>
</reference>
<comment type="similarity">
    <text evidence="1">Belongs to the LytR/CpsA/Psr (LCP) family.</text>
</comment>
<feature type="region of interest" description="Disordered" evidence="2">
    <location>
        <begin position="454"/>
        <end position="497"/>
    </location>
</feature>
<evidence type="ECO:0000259" key="3">
    <source>
        <dbReference type="Pfam" id="PF03816"/>
    </source>
</evidence>
<dbReference type="Proteomes" id="UP001501116">
    <property type="component" value="Unassembled WGS sequence"/>
</dbReference>
<protein>
    <submittedName>
        <fullName evidence="5">LCP family protein</fullName>
    </submittedName>
</protein>
<organism evidence="5 6">
    <name type="scientific">Amycolatopsis minnesotensis</name>
    <dbReference type="NCBI Taxonomy" id="337894"/>
    <lineage>
        <taxon>Bacteria</taxon>
        <taxon>Bacillati</taxon>
        <taxon>Actinomycetota</taxon>
        <taxon>Actinomycetes</taxon>
        <taxon>Pseudonocardiales</taxon>
        <taxon>Pseudonocardiaceae</taxon>
        <taxon>Amycolatopsis</taxon>
    </lineage>
</organism>
<dbReference type="NCBIfam" id="TIGR00350">
    <property type="entry name" value="lytR_cpsA_psr"/>
    <property type="match status" value="1"/>
</dbReference>
<dbReference type="PANTHER" id="PTHR33392">
    <property type="entry name" value="POLYISOPRENYL-TEICHOIC ACID--PEPTIDOGLYCAN TEICHOIC ACID TRANSFERASE TAGU"/>
    <property type="match status" value="1"/>
</dbReference>